<dbReference type="Pfam" id="PF11740">
    <property type="entry name" value="KfrA_N"/>
    <property type="match status" value="1"/>
</dbReference>
<dbReference type="EMBL" id="FXYZ01000010">
    <property type="protein sequence ID" value="SMX89385.1"/>
    <property type="molecule type" value="Genomic_DNA"/>
</dbReference>
<dbReference type="Proteomes" id="UP000217881">
    <property type="component" value="Unassembled WGS sequence"/>
</dbReference>
<keyword evidence="5" id="KW-0238">DNA-binding</keyword>
<dbReference type="Proteomes" id="UP000234327">
    <property type="component" value="Unassembled WGS sequence"/>
</dbReference>
<dbReference type="EMBL" id="FXZI01000001">
    <property type="protein sequence ID" value="SMX73499.1"/>
    <property type="molecule type" value="Genomic_DNA"/>
</dbReference>
<dbReference type="EMBL" id="NRHA01000012">
    <property type="protein sequence ID" value="PCC53661.1"/>
    <property type="molecule type" value="Genomic_DNA"/>
</dbReference>
<dbReference type="Gene3D" id="6.10.250.3110">
    <property type="match status" value="1"/>
</dbReference>
<accession>A0A2A3ZQB3</accession>
<feature type="compositionally biased region" description="Basic and acidic residues" evidence="1">
    <location>
        <begin position="10"/>
        <end position="26"/>
    </location>
</feature>
<feature type="compositionally biased region" description="Basic and acidic residues" evidence="1">
    <location>
        <begin position="143"/>
        <end position="162"/>
    </location>
</feature>
<dbReference type="AlphaFoldDB" id="A0A2H1JPC5"/>
<evidence type="ECO:0000313" key="4">
    <source>
        <dbReference type="EMBL" id="SMX73499.1"/>
    </source>
</evidence>
<reference evidence="3 6" key="1">
    <citation type="journal article" date="2017" name="Elife">
        <title>Extensive horizontal gene transfer in cheese-associated bacteria.</title>
        <authorList>
            <person name="Bonham K.S."/>
            <person name="Wolfe B.E."/>
            <person name="Dutton R.J."/>
        </authorList>
    </citation>
    <scope>NUCLEOTIDE SEQUENCE [LARGE SCALE GENOMIC DNA]</scope>
    <source>
        <strain evidence="3 6">738_8</strain>
    </source>
</reference>
<dbReference type="Proteomes" id="UP000234300">
    <property type="component" value="Unassembled WGS sequence"/>
</dbReference>
<dbReference type="RefSeq" id="WP_096146460.1">
    <property type="nucleotide sequence ID" value="NZ_FXYZ01000010.1"/>
</dbReference>
<evidence type="ECO:0000256" key="1">
    <source>
        <dbReference type="SAM" id="MobiDB-lite"/>
    </source>
</evidence>
<proteinExistence type="predicted"/>
<name>A0A2H1JPC5_BREAU</name>
<accession>A0A2H1JPC5</accession>
<evidence type="ECO:0000313" key="6">
    <source>
        <dbReference type="Proteomes" id="UP000217881"/>
    </source>
</evidence>
<feature type="domain" description="KfrA N-terminal DNA-binding" evidence="2">
    <location>
        <begin position="12"/>
        <end position="120"/>
    </location>
</feature>
<sequence length="185" mass="20052">MTPAENTPSPEERAEAAARDLADRGRPVTARAVREAAGVRMVLAAEVAKAWKEAENDDEGVPVPPVPEDVAARLTAIWRDAYRAAVAAVSPERDRLAQDVGNLRKEVEALTETVAEVEEERDRLAVDLETARVAASEAGNRAEVAERETREAEARATAVEAERDRLADQVTALIERVPAPQEGKQ</sequence>
<reference evidence="7 8" key="2">
    <citation type="submission" date="2017-03" db="EMBL/GenBank/DDBJ databases">
        <authorList>
            <person name="Afonso C.L."/>
            <person name="Miller P.J."/>
            <person name="Scott M.A."/>
            <person name="Spackman E."/>
            <person name="Goraichik I."/>
            <person name="Dimitrov K.M."/>
            <person name="Suarez D.L."/>
            <person name="Swayne D.E."/>
        </authorList>
    </citation>
    <scope>NUCLEOTIDE SEQUENCE [LARGE SCALE GENOMIC DNA]</scope>
    <source>
        <strain evidence="5">6</strain>
        <strain evidence="8">6(3)</strain>
        <strain evidence="4">8</strain>
        <strain evidence="7">8(6)</strain>
    </source>
</reference>
<dbReference type="GO" id="GO:0003677">
    <property type="term" value="F:DNA binding"/>
    <property type="evidence" value="ECO:0007669"/>
    <property type="project" value="UniProtKB-KW"/>
</dbReference>
<organism evidence="5 8">
    <name type="scientific">Brevibacterium aurantiacum</name>
    <dbReference type="NCBI Taxonomy" id="273384"/>
    <lineage>
        <taxon>Bacteria</taxon>
        <taxon>Bacillati</taxon>
        <taxon>Actinomycetota</taxon>
        <taxon>Actinomycetes</taxon>
        <taxon>Micrococcales</taxon>
        <taxon>Brevibacteriaceae</taxon>
        <taxon>Brevibacterium</taxon>
    </lineage>
</organism>
<gene>
    <name evidence="5" type="ORF">BAURA63_02502</name>
    <name evidence="4" type="ORF">BAURA86_00547</name>
    <name evidence="3" type="ORF">CIK59_10300</name>
</gene>
<feature type="region of interest" description="Disordered" evidence="1">
    <location>
        <begin position="136"/>
        <end position="162"/>
    </location>
</feature>
<evidence type="ECO:0000313" key="8">
    <source>
        <dbReference type="Proteomes" id="UP000234327"/>
    </source>
</evidence>
<evidence type="ECO:0000313" key="7">
    <source>
        <dbReference type="Proteomes" id="UP000234300"/>
    </source>
</evidence>
<evidence type="ECO:0000313" key="3">
    <source>
        <dbReference type="EMBL" id="PCC53661.1"/>
    </source>
</evidence>
<dbReference type="InterPro" id="IPR021104">
    <property type="entry name" value="KfrA_DNA-bd_N"/>
</dbReference>
<evidence type="ECO:0000313" key="5">
    <source>
        <dbReference type="EMBL" id="SMX89385.1"/>
    </source>
</evidence>
<evidence type="ECO:0000259" key="2">
    <source>
        <dbReference type="Pfam" id="PF11740"/>
    </source>
</evidence>
<feature type="region of interest" description="Disordered" evidence="1">
    <location>
        <begin position="1"/>
        <end position="27"/>
    </location>
</feature>
<protein>
    <submittedName>
        <fullName evidence="5">Replication region DNA-binding N-term</fullName>
    </submittedName>
</protein>